<dbReference type="Pfam" id="PF00106">
    <property type="entry name" value="adh_short"/>
    <property type="match status" value="1"/>
</dbReference>
<comment type="similarity">
    <text evidence="1">Belongs to the short-chain dehydrogenases/reductases (SDR) family.</text>
</comment>
<dbReference type="PANTHER" id="PTHR24320:SF148">
    <property type="entry name" value="NAD(P)-BINDING ROSSMANN-FOLD SUPERFAMILY PROTEIN"/>
    <property type="match status" value="1"/>
</dbReference>
<evidence type="ECO:0000256" key="1">
    <source>
        <dbReference type="ARBA" id="ARBA00006484"/>
    </source>
</evidence>
<evidence type="ECO:0000313" key="4">
    <source>
        <dbReference type="EMBL" id="MER7181190.1"/>
    </source>
</evidence>
<evidence type="ECO:0000313" key="5">
    <source>
        <dbReference type="Proteomes" id="UP001474181"/>
    </source>
</evidence>
<dbReference type="PANTHER" id="PTHR24320">
    <property type="entry name" value="RETINOL DEHYDROGENASE"/>
    <property type="match status" value="1"/>
</dbReference>
<keyword evidence="5" id="KW-1185">Reference proteome</keyword>
<dbReference type="InterPro" id="IPR057326">
    <property type="entry name" value="KR_dom"/>
</dbReference>
<feature type="domain" description="Ketoreductase" evidence="3">
    <location>
        <begin position="2"/>
        <end position="192"/>
    </location>
</feature>
<dbReference type="EMBL" id="JBEPEK010000106">
    <property type="protein sequence ID" value="MER7181190.1"/>
    <property type="molecule type" value="Genomic_DNA"/>
</dbReference>
<dbReference type="InterPro" id="IPR036291">
    <property type="entry name" value="NAD(P)-bd_dom_sf"/>
</dbReference>
<dbReference type="SUPFAM" id="SSF51735">
    <property type="entry name" value="NAD(P)-binding Rossmann-fold domains"/>
    <property type="match status" value="1"/>
</dbReference>
<dbReference type="PRINTS" id="PR00081">
    <property type="entry name" value="GDHRDH"/>
</dbReference>
<keyword evidence="2" id="KW-0560">Oxidoreductase</keyword>
<evidence type="ECO:0000256" key="2">
    <source>
        <dbReference type="ARBA" id="ARBA00023002"/>
    </source>
</evidence>
<organism evidence="4 5">
    <name type="scientific">Streptomyces hyaluromycini</name>
    <dbReference type="NCBI Taxonomy" id="1377993"/>
    <lineage>
        <taxon>Bacteria</taxon>
        <taxon>Bacillati</taxon>
        <taxon>Actinomycetota</taxon>
        <taxon>Actinomycetes</taxon>
        <taxon>Kitasatosporales</taxon>
        <taxon>Streptomycetaceae</taxon>
        <taxon>Streptomyces</taxon>
    </lineage>
</organism>
<dbReference type="RefSeq" id="WP_350781821.1">
    <property type="nucleotide sequence ID" value="NZ_JBEPEK010000106.1"/>
</dbReference>
<gene>
    <name evidence="4" type="ORF">ABT404_17195</name>
</gene>
<accession>A0ABV1WWS1</accession>
<comment type="caution">
    <text evidence="4">The sequence shown here is derived from an EMBL/GenBank/DDBJ whole genome shotgun (WGS) entry which is preliminary data.</text>
</comment>
<sequence>MKTILIAGGNSGIGLQAARNLLVHGHQLVLLGRDPRKGEAALASFGTVSDRASFVTADLSTHGGVRDAARRVLAQHDRIDALVHTTGVFTFEESRTADGLHPFFAVNYLSRYHLTQLLLPALRQAGRPVVLMMTAAIPPTDETDFARFPEFTPFAFGRDRKPIQLANHHYAAHLTRAEPGLAAGVVNAGSAKTDIMRIAPWYMRAGMKILGPLVLDSVDTSAHNVVEAVRHDDWHTPSYWDKPGRFEQRTPIALNAVTTQHLMDASRTLTGA</sequence>
<dbReference type="Gene3D" id="3.40.50.720">
    <property type="entry name" value="NAD(P)-binding Rossmann-like Domain"/>
    <property type="match status" value="1"/>
</dbReference>
<name>A0ABV1WWS1_9ACTN</name>
<dbReference type="Proteomes" id="UP001474181">
    <property type="component" value="Unassembled WGS sequence"/>
</dbReference>
<protein>
    <submittedName>
        <fullName evidence="4">SDR family NAD(P)-dependent oxidoreductase</fullName>
    </submittedName>
</protein>
<proteinExistence type="inferred from homology"/>
<dbReference type="InterPro" id="IPR002347">
    <property type="entry name" value="SDR_fam"/>
</dbReference>
<evidence type="ECO:0000259" key="3">
    <source>
        <dbReference type="SMART" id="SM00822"/>
    </source>
</evidence>
<dbReference type="SMART" id="SM00822">
    <property type="entry name" value="PKS_KR"/>
    <property type="match status" value="1"/>
</dbReference>
<reference evidence="4 5" key="1">
    <citation type="submission" date="2024-06" db="EMBL/GenBank/DDBJ databases">
        <title>The Natural Products Discovery Center: Release of the First 8490 Sequenced Strains for Exploring Actinobacteria Biosynthetic Diversity.</title>
        <authorList>
            <person name="Kalkreuter E."/>
            <person name="Kautsar S.A."/>
            <person name="Yang D."/>
            <person name="Bader C.D."/>
            <person name="Teijaro C.N."/>
            <person name="Fluegel L."/>
            <person name="Davis C.M."/>
            <person name="Simpson J.R."/>
            <person name="Lauterbach L."/>
            <person name="Steele A.D."/>
            <person name="Gui C."/>
            <person name="Meng S."/>
            <person name="Li G."/>
            <person name="Viehrig K."/>
            <person name="Ye F."/>
            <person name="Su P."/>
            <person name="Kiefer A.F."/>
            <person name="Nichols A."/>
            <person name="Cepeda A.J."/>
            <person name="Yan W."/>
            <person name="Fan B."/>
            <person name="Jiang Y."/>
            <person name="Adhikari A."/>
            <person name="Zheng C.-J."/>
            <person name="Schuster L."/>
            <person name="Cowan T.M."/>
            <person name="Smanski M.J."/>
            <person name="Chevrette M.G."/>
            <person name="De Carvalho L.P.S."/>
            <person name="Shen B."/>
        </authorList>
    </citation>
    <scope>NUCLEOTIDE SEQUENCE [LARGE SCALE GENOMIC DNA]</scope>
    <source>
        <strain evidence="4 5">NPDC000234</strain>
    </source>
</reference>